<name>A0ABM9F7A4_9ENTR</name>
<dbReference type="PROSITE" id="PS50931">
    <property type="entry name" value="HTH_LYSR"/>
    <property type="match status" value="1"/>
</dbReference>
<dbReference type="EMBL" id="CALSBS010000003">
    <property type="protein sequence ID" value="CAH6636346.1"/>
    <property type="molecule type" value="Genomic_DNA"/>
</dbReference>
<comment type="caution">
    <text evidence="6">The sequence shown here is derived from an EMBL/GenBank/DDBJ whole genome shotgun (WGS) entry which is preliminary data.</text>
</comment>
<dbReference type="Gene3D" id="3.40.190.10">
    <property type="entry name" value="Periplasmic binding protein-like II"/>
    <property type="match status" value="2"/>
</dbReference>
<dbReference type="GO" id="GO:0003677">
    <property type="term" value="F:DNA binding"/>
    <property type="evidence" value="ECO:0007669"/>
    <property type="project" value="UniProtKB-KW"/>
</dbReference>
<proteinExistence type="inferred from homology"/>
<dbReference type="InterPro" id="IPR050950">
    <property type="entry name" value="HTH-type_LysR_regulators"/>
</dbReference>
<evidence type="ECO:0000256" key="1">
    <source>
        <dbReference type="ARBA" id="ARBA00009437"/>
    </source>
</evidence>
<protein>
    <submittedName>
        <fullName evidence="6">DNA-binding transcriptional LysR family regulator</fullName>
    </submittedName>
</protein>
<reference evidence="6" key="1">
    <citation type="submission" date="2022-05" db="EMBL/GenBank/DDBJ databases">
        <authorList>
            <person name="Blom J."/>
        </authorList>
    </citation>
    <scope>NUCLEOTIDE SEQUENCE</scope>
    <source>
        <strain evidence="6">Type strain: CPO20170097</strain>
    </source>
</reference>
<dbReference type="InterPro" id="IPR005119">
    <property type="entry name" value="LysR_subst-bd"/>
</dbReference>
<comment type="similarity">
    <text evidence="1">Belongs to the LysR transcriptional regulatory family.</text>
</comment>
<keyword evidence="4" id="KW-0804">Transcription</keyword>
<dbReference type="Gene3D" id="1.10.10.10">
    <property type="entry name" value="Winged helix-like DNA-binding domain superfamily/Winged helix DNA-binding domain"/>
    <property type="match status" value="1"/>
</dbReference>
<sequence>MNNLQLKPRELKIISVIAASENISHAATILGIAQANVSKYLADFESKVGLKVFERSPRKLTLTPFGTALLPYINDMLDRHEQLNNFIADYKHEKRGRVTVYAPTGIVAYLAKNVIANIMDIGDITFSLKTYNLEPKAFYDGVEFPEDCDVLITYAQPKDESLVASFITKYSVTAFASPNYLNKHPIRGPEELVQHSCILIDSMMIGESNIWRFSDGENKSAVDYRVKGNYVCDNTQSALELARNDLGIVFAPKESVRNDIQAGTLVACFPDQQEWWLDLVAIFRKREYQPWRVQFILDAMLNEIRKQLAVAHQLPPQQVPSNDN</sequence>
<dbReference type="PANTHER" id="PTHR30419:SF14">
    <property type="entry name" value="LYSR FAMILY TRANSCRIPTIONAL REGULATOR"/>
    <property type="match status" value="1"/>
</dbReference>
<evidence type="ECO:0000313" key="6">
    <source>
        <dbReference type="EMBL" id="CAH6636346.1"/>
    </source>
</evidence>
<accession>A0ABM9F7A4</accession>
<organism evidence="6 7">
    <name type="scientific">Pseudocitrobacter vendiensis</name>
    <dbReference type="NCBI Taxonomy" id="2488306"/>
    <lineage>
        <taxon>Bacteria</taxon>
        <taxon>Pseudomonadati</taxon>
        <taxon>Pseudomonadota</taxon>
        <taxon>Gammaproteobacteria</taxon>
        <taxon>Enterobacterales</taxon>
        <taxon>Enterobacteriaceae</taxon>
        <taxon>Pseudocitrobacter</taxon>
    </lineage>
</organism>
<dbReference type="SUPFAM" id="SSF46785">
    <property type="entry name" value="Winged helix' DNA-binding domain"/>
    <property type="match status" value="1"/>
</dbReference>
<dbReference type="InterPro" id="IPR000847">
    <property type="entry name" value="LysR_HTH_N"/>
</dbReference>
<evidence type="ECO:0000259" key="5">
    <source>
        <dbReference type="PROSITE" id="PS50931"/>
    </source>
</evidence>
<evidence type="ECO:0000256" key="2">
    <source>
        <dbReference type="ARBA" id="ARBA00023015"/>
    </source>
</evidence>
<dbReference type="InterPro" id="IPR036388">
    <property type="entry name" value="WH-like_DNA-bd_sf"/>
</dbReference>
<keyword evidence="3 6" id="KW-0238">DNA-binding</keyword>
<dbReference type="Pfam" id="PF03466">
    <property type="entry name" value="LysR_substrate"/>
    <property type="match status" value="1"/>
</dbReference>
<dbReference type="PANTHER" id="PTHR30419">
    <property type="entry name" value="HTH-TYPE TRANSCRIPTIONAL REGULATOR YBHD"/>
    <property type="match status" value="1"/>
</dbReference>
<keyword evidence="2" id="KW-0805">Transcription regulation</keyword>
<dbReference type="Pfam" id="PF00126">
    <property type="entry name" value="HTH_1"/>
    <property type="match status" value="1"/>
</dbReference>
<evidence type="ECO:0000256" key="4">
    <source>
        <dbReference type="ARBA" id="ARBA00023163"/>
    </source>
</evidence>
<dbReference type="RefSeq" id="WP_253897255.1">
    <property type="nucleotide sequence ID" value="NZ_CALSBS010000003.1"/>
</dbReference>
<keyword evidence="7" id="KW-1185">Reference proteome</keyword>
<gene>
    <name evidence="6" type="ORF">FBBNIHIM_05885</name>
</gene>
<feature type="domain" description="HTH lysR-type" evidence="5">
    <location>
        <begin position="6"/>
        <end position="63"/>
    </location>
</feature>
<evidence type="ECO:0000256" key="3">
    <source>
        <dbReference type="ARBA" id="ARBA00023125"/>
    </source>
</evidence>
<evidence type="ECO:0000313" key="7">
    <source>
        <dbReference type="Proteomes" id="UP001152651"/>
    </source>
</evidence>
<dbReference type="SUPFAM" id="SSF53850">
    <property type="entry name" value="Periplasmic binding protein-like II"/>
    <property type="match status" value="1"/>
</dbReference>
<dbReference type="Proteomes" id="UP001152651">
    <property type="component" value="Unassembled WGS sequence"/>
</dbReference>
<dbReference type="InterPro" id="IPR036390">
    <property type="entry name" value="WH_DNA-bd_sf"/>
</dbReference>